<dbReference type="RefSeq" id="WP_316910533.1">
    <property type="nucleotide sequence ID" value="NZ_JAPTGD010000002.1"/>
</dbReference>
<proteinExistence type="predicted"/>
<evidence type="ECO:0000313" key="2">
    <source>
        <dbReference type="Proteomes" id="UP001269400"/>
    </source>
</evidence>
<reference evidence="1" key="2">
    <citation type="submission" date="2022-12" db="EMBL/GenBank/DDBJ databases">
        <authorList>
            <person name="Dechsakulwatana C."/>
            <person name="Rungsihiranrut A."/>
            <person name="Muangchinda C."/>
            <person name="Ningthoujam R."/>
            <person name="Klankeo P."/>
            <person name="Pinyakong O."/>
        </authorList>
    </citation>
    <scope>NUCLEOTIDE SEQUENCE</scope>
    <source>
        <strain evidence="1">TL01-2</strain>
    </source>
</reference>
<organism evidence="1 2">
    <name type="scientific">Priestia aryabhattai</name>
    <name type="common">Bacillus aryabhattai</name>
    <dbReference type="NCBI Taxonomy" id="412384"/>
    <lineage>
        <taxon>Bacteria</taxon>
        <taxon>Bacillati</taxon>
        <taxon>Bacillota</taxon>
        <taxon>Bacilli</taxon>
        <taxon>Bacillales</taxon>
        <taxon>Bacillaceae</taxon>
        <taxon>Priestia</taxon>
    </lineage>
</organism>
<dbReference type="Proteomes" id="UP001269400">
    <property type="component" value="Unassembled WGS sequence"/>
</dbReference>
<dbReference type="AlphaFoldDB" id="A0AAX6NCS9"/>
<comment type="caution">
    <text evidence="1">The sequence shown here is derived from an EMBL/GenBank/DDBJ whole genome shotgun (WGS) entry which is preliminary data.</text>
</comment>
<reference evidence="1" key="1">
    <citation type="journal article" date="2022" name="J Environ Chem Eng">
        <title>Biodegradation of petroleum oil using a constructed nonpathogenic and heavy metal-tolerant bacterial consortium isolated from marine sponges.</title>
        <authorList>
            <person name="Dechsakulwatana C."/>
            <person name="Rungsihiranrut A."/>
            <person name="Muangchinda C."/>
            <person name="Ningthoujam R."/>
            <person name="Klankeo P."/>
            <person name="Pinyakong O."/>
        </authorList>
    </citation>
    <scope>NUCLEOTIDE SEQUENCE</scope>
    <source>
        <strain evidence="1">TL01-2</strain>
    </source>
</reference>
<evidence type="ECO:0000313" key="1">
    <source>
        <dbReference type="EMBL" id="MDU9693305.1"/>
    </source>
</evidence>
<name>A0AAX6NCS9_PRIAR</name>
<dbReference type="EMBL" id="JAPTGD010000002">
    <property type="protein sequence ID" value="MDU9693305.1"/>
    <property type="molecule type" value="Genomic_DNA"/>
</dbReference>
<sequence>MVYRRENLEIVNVKTTNELITLFQNELHTFRFRNFLIGRINRDYFLTIITSGEEFQLTNALYLKQGDLTKLLAQEIPNKNSEALESYNHLYKINSNDLHFITGSLYLEDDCTTCLFGSEYRIKLEEKRVDTKRLEKYFYNDELSTYLGLYSEQQASDKIVAVEV</sequence>
<gene>
    <name evidence="1" type="ORF">O0Q50_19220</name>
</gene>
<protein>
    <submittedName>
        <fullName evidence="1">Uncharacterized protein</fullName>
    </submittedName>
</protein>
<accession>A0AAX6NCS9</accession>